<evidence type="ECO:0000313" key="2">
    <source>
        <dbReference type="Proteomes" id="UP000199315"/>
    </source>
</evidence>
<keyword evidence="2" id="KW-1185">Reference proteome</keyword>
<organism evidence="1 2">
    <name type="scientific">Anaerobium acetethylicum</name>
    <dbReference type="NCBI Taxonomy" id="1619234"/>
    <lineage>
        <taxon>Bacteria</taxon>
        <taxon>Bacillati</taxon>
        <taxon>Bacillota</taxon>
        <taxon>Clostridia</taxon>
        <taxon>Lachnospirales</taxon>
        <taxon>Lachnospiraceae</taxon>
        <taxon>Anaerobium</taxon>
    </lineage>
</organism>
<proteinExistence type="predicted"/>
<dbReference type="AlphaFoldDB" id="A0A1D3TRG3"/>
<protein>
    <recommendedName>
        <fullName evidence="3">Peptidase_C39 like family protein</fullName>
    </recommendedName>
</protein>
<dbReference type="Proteomes" id="UP000199315">
    <property type="component" value="Unassembled WGS sequence"/>
</dbReference>
<accession>A0A1D3TRG3</accession>
<dbReference type="EMBL" id="FMKA01000004">
    <property type="protein sequence ID" value="SCP96313.1"/>
    <property type="molecule type" value="Genomic_DNA"/>
</dbReference>
<name>A0A1D3TRG3_9FIRM</name>
<dbReference type="RefSeq" id="WP_091231401.1">
    <property type="nucleotide sequence ID" value="NZ_FMKA01000004.1"/>
</dbReference>
<dbReference type="Gene3D" id="3.90.70.10">
    <property type="entry name" value="Cysteine proteinases"/>
    <property type="match status" value="1"/>
</dbReference>
<reference evidence="1 2" key="1">
    <citation type="submission" date="2016-09" db="EMBL/GenBank/DDBJ databases">
        <authorList>
            <person name="Capua I."/>
            <person name="De Benedictis P."/>
            <person name="Joannis T."/>
            <person name="Lombin L.H."/>
            <person name="Cattoli G."/>
        </authorList>
    </citation>
    <scope>NUCLEOTIDE SEQUENCE [LARGE SCALE GENOMIC DNA]</scope>
    <source>
        <strain evidence="1 2">GluBS11</strain>
    </source>
</reference>
<evidence type="ECO:0008006" key="3">
    <source>
        <dbReference type="Google" id="ProtNLM"/>
    </source>
</evidence>
<evidence type="ECO:0000313" key="1">
    <source>
        <dbReference type="EMBL" id="SCP96313.1"/>
    </source>
</evidence>
<dbReference type="STRING" id="1619234.SAMN05421730_100490"/>
<dbReference type="OrthoDB" id="1761263at2"/>
<gene>
    <name evidence="1" type="ORF">SAMN05421730_100490</name>
</gene>
<sequence>MKKIIIKAVVLSVIFMAALLIISGITNEGNADSTAEMGSATYPVIYMELDGGKANTLHGYGQEMQGSYVRDTIAPISEDGGLSISIKKNKTEIKTVSYEVRSIDSTRLVEETEAGNKKTENGYIKADLQIKDLLDEGTEYLLNIILETDNEEKIYYYTRIIRKEKLHEGEKLDFIKDFHEKTFNKETARDIVKYLEPKASTSNASFQKVTINSKFDMVTWGSLAPEKVTEPVPAITEIDSSTASVVLSYFVSCLNDSGETDYYKVREFYRVRYTESRMYLLDFERTMDQMFSYENNVFTKKSVNLGIVGEDPDYLSNAEGTIVCFVQNGELWCYDSEKGKLSSVYTFMDEREWDIRNTYDQHGIKLVSMDGAGNAVFMVYGYMNRGIREGSVGVAVYQYSSAINAIEEKVFIPSTKSFQLLKEDIGKLCYINNNNVVYIMMNSTIYSIDLATMEYQEAVSGLGEGSFVISADNHLLAWQEEKQADNSTIVHIRNLDTDEEQMIACNPDERIRPLGFMEEDFIYGIARQADIAQDMAGNTVFPMYVVKIQNGGTLIKEYSQEGIYITAAAIEDNMIRLTRVTKSGAGYAAASDDQIVSNREKEAGSIRVDSAVSDKKKQEILLVFENGIEDLTPKFLTPKEIIYEGSREVALEKTGESSDKYYVYAKGAMEGIYFNAGSAIARAAQLSGVVVTDTQEYVWERGNRKTRTQIDGIGSGTVDASHSSTAVCLNLMMMHKGVSVDAAQLLNEGKTPAAILSENLGLQVIDLTGCELDAALYYVSRGTPVLAMTDAASAVLITGYDELNTIIMNPATGTTYKVGMKDSAAMFQAAGNRFISYIR</sequence>
<dbReference type="SUPFAM" id="SSF82171">
    <property type="entry name" value="DPP6 N-terminal domain-like"/>
    <property type="match status" value="1"/>
</dbReference>